<gene>
    <name evidence="1" type="ORF">CY34DRAFT_812334</name>
</gene>
<dbReference type="Proteomes" id="UP000054485">
    <property type="component" value="Unassembled WGS sequence"/>
</dbReference>
<reference evidence="1 2" key="1">
    <citation type="submission" date="2014-04" db="EMBL/GenBank/DDBJ databases">
        <authorList>
            <consortium name="DOE Joint Genome Institute"/>
            <person name="Kuo A."/>
            <person name="Ruytinx J."/>
            <person name="Rineau F."/>
            <person name="Colpaert J."/>
            <person name="Kohler A."/>
            <person name="Nagy L.G."/>
            <person name="Floudas D."/>
            <person name="Copeland A."/>
            <person name="Barry K.W."/>
            <person name="Cichocki N."/>
            <person name="Veneault-Fourrey C."/>
            <person name="LaButti K."/>
            <person name="Lindquist E.A."/>
            <person name="Lipzen A."/>
            <person name="Lundell T."/>
            <person name="Morin E."/>
            <person name="Murat C."/>
            <person name="Sun H."/>
            <person name="Tunlid A."/>
            <person name="Henrissat B."/>
            <person name="Grigoriev I.V."/>
            <person name="Hibbett D.S."/>
            <person name="Martin F."/>
            <person name="Nordberg H.P."/>
            <person name="Cantor M.N."/>
            <person name="Hua S.X."/>
        </authorList>
    </citation>
    <scope>NUCLEOTIDE SEQUENCE [LARGE SCALE GENOMIC DNA]</scope>
    <source>
        <strain evidence="1 2">UH-Slu-Lm8-n1</strain>
    </source>
</reference>
<reference evidence="2" key="2">
    <citation type="submission" date="2015-01" db="EMBL/GenBank/DDBJ databases">
        <title>Evolutionary Origins and Diversification of the Mycorrhizal Mutualists.</title>
        <authorList>
            <consortium name="DOE Joint Genome Institute"/>
            <consortium name="Mycorrhizal Genomics Consortium"/>
            <person name="Kohler A."/>
            <person name="Kuo A."/>
            <person name="Nagy L.G."/>
            <person name="Floudas D."/>
            <person name="Copeland A."/>
            <person name="Barry K.W."/>
            <person name="Cichocki N."/>
            <person name="Veneault-Fourrey C."/>
            <person name="LaButti K."/>
            <person name="Lindquist E.A."/>
            <person name="Lipzen A."/>
            <person name="Lundell T."/>
            <person name="Morin E."/>
            <person name="Murat C."/>
            <person name="Riley R."/>
            <person name="Ohm R."/>
            <person name="Sun H."/>
            <person name="Tunlid A."/>
            <person name="Henrissat B."/>
            <person name="Grigoriev I.V."/>
            <person name="Hibbett D.S."/>
            <person name="Martin F."/>
        </authorList>
    </citation>
    <scope>NUCLEOTIDE SEQUENCE [LARGE SCALE GENOMIC DNA]</scope>
    <source>
        <strain evidence="2">UH-Slu-Lm8-n1</strain>
    </source>
</reference>
<protein>
    <submittedName>
        <fullName evidence="1">Uncharacterized protein</fullName>
    </submittedName>
</protein>
<sequence>MAAISSLLRPVLVRAPSQAMDDKRTKLSAVFTVHPTVNLIFALLGHSHYGYYSFDFHISPTNIWSV</sequence>
<accession>A0A0D0ATC6</accession>
<proteinExistence type="predicted"/>
<evidence type="ECO:0000313" key="2">
    <source>
        <dbReference type="Proteomes" id="UP000054485"/>
    </source>
</evidence>
<dbReference type="InParanoid" id="A0A0D0ATC6"/>
<dbReference type="EMBL" id="KN835650">
    <property type="protein sequence ID" value="KIK35208.1"/>
    <property type="molecule type" value="Genomic_DNA"/>
</dbReference>
<evidence type="ECO:0000313" key="1">
    <source>
        <dbReference type="EMBL" id="KIK35208.1"/>
    </source>
</evidence>
<organism evidence="1 2">
    <name type="scientific">Suillus luteus UH-Slu-Lm8-n1</name>
    <dbReference type="NCBI Taxonomy" id="930992"/>
    <lineage>
        <taxon>Eukaryota</taxon>
        <taxon>Fungi</taxon>
        <taxon>Dikarya</taxon>
        <taxon>Basidiomycota</taxon>
        <taxon>Agaricomycotina</taxon>
        <taxon>Agaricomycetes</taxon>
        <taxon>Agaricomycetidae</taxon>
        <taxon>Boletales</taxon>
        <taxon>Suillineae</taxon>
        <taxon>Suillaceae</taxon>
        <taxon>Suillus</taxon>
    </lineage>
</organism>
<dbReference type="AlphaFoldDB" id="A0A0D0ATC6"/>
<name>A0A0D0ATC6_9AGAM</name>
<keyword evidence="2" id="KW-1185">Reference proteome</keyword>
<dbReference type="HOGENOM" id="CLU_2832898_0_0_1"/>